<comment type="caution">
    <text evidence="2">The sequence shown here is derived from an EMBL/GenBank/DDBJ whole genome shotgun (WGS) entry which is preliminary data.</text>
</comment>
<dbReference type="Proteomes" id="UP000477722">
    <property type="component" value="Unassembled WGS sequence"/>
</dbReference>
<feature type="transmembrane region" description="Helical" evidence="1">
    <location>
        <begin position="60"/>
        <end position="82"/>
    </location>
</feature>
<name>A0A6G4WUH4_9ACTN</name>
<dbReference type="RefSeq" id="WP_165298469.1">
    <property type="nucleotide sequence ID" value="NZ_JAAKZZ010000076.1"/>
</dbReference>
<dbReference type="EMBL" id="JAAKZZ010000076">
    <property type="protein sequence ID" value="NGO68768.1"/>
    <property type="molecule type" value="Genomic_DNA"/>
</dbReference>
<gene>
    <name evidence="2" type="ORF">G5C65_10460</name>
</gene>
<proteinExistence type="predicted"/>
<organism evidence="2 3">
    <name type="scientific">Streptomyces boncukensis</name>
    <dbReference type="NCBI Taxonomy" id="2711219"/>
    <lineage>
        <taxon>Bacteria</taxon>
        <taxon>Bacillati</taxon>
        <taxon>Actinomycetota</taxon>
        <taxon>Actinomycetes</taxon>
        <taxon>Kitasatosporales</taxon>
        <taxon>Streptomycetaceae</taxon>
        <taxon>Streptomyces</taxon>
    </lineage>
</organism>
<sequence length="126" mass="13699">MLADTPAVWLWLMAAAATAINCTAMAIWVPDRHSRTIWPPIIIACGIGMIAVGRMNGHSLATTVVGYSFGIVGLTIGMFPARKKMKQSTLDQKRGINRDYGSPKWYVAFCLTCFIASISAAYLLTT</sequence>
<dbReference type="AlphaFoldDB" id="A0A6G4WUH4"/>
<keyword evidence="3" id="KW-1185">Reference proteome</keyword>
<evidence type="ECO:0008006" key="4">
    <source>
        <dbReference type="Google" id="ProtNLM"/>
    </source>
</evidence>
<feature type="transmembrane region" description="Helical" evidence="1">
    <location>
        <begin position="6"/>
        <end position="29"/>
    </location>
</feature>
<feature type="transmembrane region" description="Helical" evidence="1">
    <location>
        <begin position="103"/>
        <end position="124"/>
    </location>
</feature>
<keyword evidence="1" id="KW-0812">Transmembrane</keyword>
<evidence type="ECO:0000313" key="3">
    <source>
        <dbReference type="Proteomes" id="UP000477722"/>
    </source>
</evidence>
<keyword evidence="1" id="KW-1133">Transmembrane helix</keyword>
<reference evidence="2 3" key="1">
    <citation type="submission" date="2020-02" db="EMBL/GenBank/DDBJ databases">
        <title>Whole-genome analyses of novel actinobacteria.</title>
        <authorList>
            <person name="Sahin N."/>
            <person name="Tatar D."/>
        </authorList>
    </citation>
    <scope>NUCLEOTIDE SEQUENCE [LARGE SCALE GENOMIC DNA]</scope>
    <source>
        <strain evidence="2 3">SB3404</strain>
    </source>
</reference>
<keyword evidence="1" id="KW-0472">Membrane</keyword>
<protein>
    <recommendedName>
        <fullName evidence="4">Integral membrane protein</fullName>
    </recommendedName>
</protein>
<accession>A0A6G4WUH4</accession>
<evidence type="ECO:0000313" key="2">
    <source>
        <dbReference type="EMBL" id="NGO68768.1"/>
    </source>
</evidence>
<evidence type="ECO:0000256" key="1">
    <source>
        <dbReference type="SAM" id="Phobius"/>
    </source>
</evidence>